<sequence length="221" mass="25140">MSANSIFAFDVYGTLFNIQSVDATCEEHFPGQGESIGQLWRQKQIQYSFLRQAMGKYVPFSSVTKDALRFSLASHHADWTQETEQKLMKAYNHLSLFEESMHVLQKLKDQSATLIVFSNGSRDMLEPLLEQAGLNDYLDHIISVDDIKQFKPSPASYQLVLDTARVPRHEITFLSSNGWDISGAKAFGFTTAWINRSEQPTEELQLPPDYHYTTLNPLIEG</sequence>
<dbReference type="SFLD" id="SFLDF00045">
    <property type="entry name" value="2-haloacid_dehalogenase"/>
    <property type="match status" value="1"/>
</dbReference>
<organism evidence="3 4">
    <name type="scientific">Marinococcus luteus</name>
    <dbReference type="NCBI Taxonomy" id="1122204"/>
    <lineage>
        <taxon>Bacteria</taxon>
        <taxon>Bacillati</taxon>
        <taxon>Bacillota</taxon>
        <taxon>Bacilli</taxon>
        <taxon>Bacillales</taxon>
        <taxon>Bacillaceae</taxon>
        <taxon>Marinococcus</taxon>
    </lineage>
</organism>
<keyword evidence="4" id="KW-1185">Reference proteome</keyword>
<dbReference type="EMBL" id="FNNC01000004">
    <property type="protein sequence ID" value="SDW63495.1"/>
    <property type="molecule type" value="Genomic_DNA"/>
</dbReference>
<dbReference type="InterPro" id="IPR006439">
    <property type="entry name" value="HAD-SF_hydro_IA"/>
</dbReference>
<evidence type="ECO:0000313" key="3">
    <source>
        <dbReference type="EMBL" id="SDW63495.1"/>
    </source>
</evidence>
<dbReference type="InterPro" id="IPR023214">
    <property type="entry name" value="HAD_sf"/>
</dbReference>
<dbReference type="CDD" id="cd02588">
    <property type="entry name" value="HAD_L2-DEX"/>
    <property type="match status" value="1"/>
</dbReference>
<dbReference type="GO" id="GO:0019120">
    <property type="term" value="F:hydrolase activity, acting on acid halide bonds, in C-halide compounds"/>
    <property type="evidence" value="ECO:0007669"/>
    <property type="project" value="InterPro"/>
</dbReference>
<reference evidence="3 4" key="1">
    <citation type="submission" date="2016-10" db="EMBL/GenBank/DDBJ databases">
        <authorList>
            <person name="de Groot N.N."/>
        </authorList>
    </citation>
    <scope>NUCLEOTIDE SEQUENCE [LARGE SCALE GENOMIC DNA]</scope>
    <source>
        <strain evidence="3 4">DSM 23126</strain>
    </source>
</reference>
<accession>A0A1H2V5A7</accession>
<dbReference type="Proteomes" id="UP000199488">
    <property type="component" value="Unassembled WGS sequence"/>
</dbReference>
<name>A0A1H2V5A7_9BACI</name>
<evidence type="ECO:0000313" key="4">
    <source>
        <dbReference type="Proteomes" id="UP000199488"/>
    </source>
</evidence>
<dbReference type="Gene3D" id="1.10.150.240">
    <property type="entry name" value="Putative phosphatase, domain 2"/>
    <property type="match status" value="1"/>
</dbReference>
<dbReference type="Gene3D" id="3.40.50.1000">
    <property type="entry name" value="HAD superfamily/HAD-like"/>
    <property type="match status" value="1"/>
</dbReference>
<dbReference type="STRING" id="1122204.SAMN05421781_1932"/>
<comment type="similarity">
    <text evidence="1">Belongs to the HAD-like hydrolase superfamily. S-2-haloalkanoic acid dehalogenase family.</text>
</comment>
<proteinExistence type="inferred from homology"/>
<dbReference type="InterPro" id="IPR036412">
    <property type="entry name" value="HAD-like_sf"/>
</dbReference>
<dbReference type="AlphaFoldDB" id="A0A1H2V5A7"/>
<keyword evidence="2" id="KW-0378">Hydrolase</keyword>
<dbReference type="SFLD" id="SFLDG01129">
    <property type="entry name" value="C1.5:_HAD__Beta-PGM__Phosphata"/>
    <property type="match status" value="1"/>
</dbReference>
<dbReference type="NCBIfam" id="TIGR01428">
    <property type="entry name" value="HAD_type_II"/>
    <property type="match status" value="1"/>
</dbReference>
<dbReference type="SUPFAM" id="SSF56784">
    <property type="entry name" value="HAD-like"/>
    <property type="match status" value="1"/>
</dbReference>
<evidence type="ECO:0000256" key="1">
    <source>
        <dbReference type="ARBA" id="ARBA00008106"/>
    </source>
</evidence>
<evidence type="ECO:0000256" key="2">
    <source>
        <dbReference type="ARBA" id="ARBA00022801"/>
    </source>
</evidence>
<dbReference type="SFLD" id="SFLDS00003">
    <property type="entry name" value="Haloacid_Dehalogenase"/>
    <property type="match status" value="1"/>
</dbReference>
<dbReference type="PRINTS" id="PR00413">
    <property type="entry name" value="HADHALOGNASE"/>
</dbReference>
<dbReference type="SFLD" id="SFLDG01135">
    <property type="entry name" value="C1.5.6:_HAD__Beta-PGM__Phospha"/>
    <property type="match status" value="1"/>
</dbReference>
<dbReference type="PANTHER" id="PTHR43316">
    <property type="entry name" value="HYDROLASE, HALOACID DELAHOGENASE-RELATED"/>
    <property type="match status" value="1"/>
</dbReference>
<dbReference type="OrthoDB" id="264363at2"/>
<dbReference type="InterPro" id="IPR023198">
    <property type="entry name" value="PGP-like_dom2"/>
</dbReference>
<dbReference type="InterPro" id="IPR006328">
    <property type="entry name" value="2-HAD"/>
</dbReference>
<dbReference type="RefSeq" id="WP_091614308.1">
    <property type="nucleotide sequence ID" value="NZ_FNNC01000004.1"/>
</dbReference>
<dbReference type="PANTHER" id="PTHR43316:SF3">
    <property type="entry name" value="HALOACID DEHALOGENASE, TYPE II (AFU_ORTHOLOGUE AFUA_2G07750)-RELATED"/>
    <property type="match status" value="1"/>
</dbReference>
<dbReference type="InterPro" id="IPR051540">
    <property type="entry name" value="S-2-haloacid_dehalogenase"/>
</dbReference>
<dbReference type="NCBIfam" id="TIGR01493">
    <property type="entry name" value="HAD-SF-IA-v2"/>
    <property type="match status" value="1"/>
</dbReference>
<protein>
    <submittedName>
        <fullName evidence="3">2-haloacid dehalogenase</fullName>
    </submittedName>
</protein>
<gene>
    <name evidence="3" type="ORF">SAMN05421781_1932</name>
</gene>
<dbReference type="Pfam" id="PF00702">
    <property type="entry name" value="Hydrolase"/>
    <property type="match status" value="1"/>
</dbReference>